<evidence type="ECO:0000256" key="11">
    <source>
        <dbReference type="ARBA" id="ARBA00024220"/>
    </source>
</evidence>
<evidence type="ECO:0000313" key="18">
    <source>
        <dbReference type="Proteomes" id="UP000283509"/>
    </source>
</evidence>
<dbReference type="Gene3D" id="1.20.1560.10">
    <property type="entry name" value="ABC transporter type 1, transmembrane domain"/>
    <property type="match status" value="2"/>
</dbReference>
<evidence type="ECO:0000256" key="7">
    <source>
        <dbReference type="ARBA" id="ARBA00022741"/>
    </source>
</evidence>
<sequence>MASTSAVEVPDSFQTLSAICREPFWNATRLWASEAPEMGACMERTALVWAPSLLLWAFGLPRLAQLRRRPSNPTSWSLLVSCKVFFTAILLATTVSQLAWAASAGGERAPPAEVIAGGVLLASYSLHMLLILLGRRKGARSSGVVWLYWLFSLVCSLPQLYSFFSGLNGRIQGVPRTVAASFIVQFLCNVALFLASSFSDPPSAKEGDASEKPSPLLQASLLSRLFFWWSLPLVWQGWRRPLTSDDLWDIEPQNSSSTLAVRDKESTSPAHRSQRRARYERVARPGSDGSLPLCLWRMARGAFLASLLFYSLSEGLRFLTPRILGRIIHFVAGNDEPGWRGYFYAVSLFLSCGASSLLKNVFNYKMYCLSARIRSAIMTAVYRKALSLSGTARRESSVGEIVNLMAVDAQILGRIFSPICFVVTFPVIIVASISFLWQELGASVLAGVAVLVLLVPLTSFLANRVKVLQQANMKFGDQRVKMMNEIISGIKVLKLYAWEGAFSSMVDKIRRKEMNLLQKVAIYRALNSFLSGTSPYTVALATFTTYLLVSPENILDVEKAFVSISLFNIMRIPICRLPILVSDIIQATVALKRLQKFTNAEELDLTAVVRDHTEVNAIVVRGGKFTWAGDEDQATWELKDINLEVGHGKLVAVVGSVGAGKSSLISALLGEMRKREGKVVVNGRVAYVSQQAWLQNATLRDNIIWGQPFDDKRYRQVVTACALQQDLDMFPGGDMTEIGEKGINLSGGQKQRVSLARAVYSGADIFLLDDPLSAVDAHVGRFIFENVIGPQGILKDKTRLLVTHAVTFLPRVDEVIVIKDGQMLEKGTYTNLVAKQGDFASYVLRHQNENAEDKSEKDLKLSRANSFLRQESSESSKSYVHNNNRDMPMFIMKINDDEKEETEKMRKKEDVRSRTTRGQTLVQEETSETGKISRHVYLTYGKSIGLVYTVVPLVFIALGQTSYISSNLWLSKYSFTSANDSGGANITSRSFAVSREVFLLGYGAFGVAQALFLFLGMLSLMQGCLRASRTLHQRLLQSVIRLPMSFFDTNPSGRIINRFSKEISVLDIILPDVVSASFERSLQVIIIIIMIIAAIPAAGLFVVPIMALYYAVQSFYIASSRQLKRIASVSRSPVYSHFSETLQGVSIIRAFKKQQEFYEDSLHKIDFSLKAVYANTAINRWAGVNLETVGHLITLTTAVVGVVGRDYLTSDLEYLVRISAEMEANIVSVERVNDYLERDQEAAWTARDTPSAWPVEGRISFRNFQTRYRAGLDLVGIVGRTGAGKSSLTLALFRLTEAAGGEIDIDKVNIASVGLHDLRGRISIIPQDPVLFSGTLRLNLDPLGLCSDAEVWTALELAHLAAHIRAQPMGLQHVVDEGGANFSIGQRQLVCLARALLRKSRVLVLDEATAAVDLETDDLIQATIRSQFAHCTVLTIAHRLNTIMDSDRVLVLDHGKIAEFAPPAVLLADPDSVFYGMAKDAGLV</sequence>
<dbReference type="GO" id="GO:0015431">
    <property type="term" value="F:ABC-type glutathione S-conjugate transporter activity"/>
    <property type="evidence" value="ECO:0007669"/>
    <property type="project" value="UniProtKB-EC"/>
</dbReference>
<comment type="similarity">
    <text evidence="2">Belongs to the ABC transporter superfamily. ABCC family. Conjugate transporter (TC 3.A.1.208) subfamily.</text>
</comment>
<feature type="transmembrane region" description="Helical" evidence="14">
    <location>
        <begin position="415"/>
        <end position="437"/>
    </location>
</feature>
<evidence type="ECO:0000256" key="2">
    <source>
        <dbReference type="ARBA" id="ARBA00009726"/>
    </source>
</evidence>
<gene>
    <name evidence="17" type="ORF">C7M84_004431</name>
</gene>
<dbReference type="InterPro" id="IPR027417">
    <property type="entry name" value="P-loop_NTPase"/>
</dbReference>
<feature type="region of interest" description="Disordered" evidence="13">
    <location>
        <begin position="258"/>
        <end position="279"/>
    </location>
</feature>
<feature type="transmembrane region" description="Helical" evidence="14">
    <location>
        <begin position="1084"/>
        <end position="1112"/>
    </location>
</feature>
<evidence type="ECO:0000256" key="3">
    <source>
        <dbReference type="ARBA" id="ARBA00022448"/>
    </source>
</evidence>
<feature type="transmembrane region" description="Helical" evidence="14">
    <location>
        <begin position="46"/>
        <end position="64"/>
    </location>
</feature>
<dbReference type="EC" id="7.6.2.3" evidence="11"/>
<feature type="transmembrane region" description="Helical" evidence="14">
    <location>
        <begin position="997"/>
        <end position="1020"/>
    </location>
</feature>
<dbReference type="GO" id="GO:0005524">
    <property type="term" value="F:ATP binding"/>
    <property type="evidence" value="ECO:0007669"/>
    <property type="project" value="UniProtKB-KW"/>
</dbReference>
<dbReference type="STRING" id="6689.A0A423TKH7"/>
<feature type="transmembrane region" description="Helical" evidence="14">
    <location>
        <begin position="176"/>
        <end position="195"/>
    </location>
</feature>
<protein>
    <recommendedName>
        <fullName evidence="11">ABC-type glutathione-S-conjugate transporter</fullName>
        <ecNumber evidence="11">7.6.2.3</ecNumber>
    </recommendedName>
</protein>
<dbReference type="Proteomes" id="UP000283509">
    <property type="component" value="Unassembled WGS sequence"/>
</dbReference>
<keyword evidence="9 14" id="KW-1133">Transmembrane helix</keyword>
<evidence type="ECO:0000256" key="8">
    <source>
        <dbReference type="ARBA" id="ARBA00022840"/>
    </source>
</evidence>
<keyword evidence="5 14" id="KW-0812">Transmembrane</keyword>
<dbReference type="Pfam" id="PF24357">
    <property type="entry name" value="TMD0_ABC"/>
    <property type="match status" value="1"/>
</dbReference>
<dbReference type="Pfam" id="PF00005">
    <property type="entry name" value="ABC_tran"/>
    <property type="match status" value="2"/>
</dbReference>
<feature type="transmembrane region" description="Helical" evidence="14">
    <location>
        <begin position="443"/>
        <end position="463"/>
    </location>
</feature>
<feature type="domain" description="ABC transmembrane type-1" evidence="16">
    <location>
        <begin position="304"/>
        <end position="586"/>
    </location>
</feature>
<reference evidence="17 18" key="1">
    <citation type="submission" date="2018-04" db="EMBL/GenBank/DDBJ databases">
        <authorList>
            <person name="Zhang X."/>
            <person name="Yuan J."/>
            <person name="Li F."/>
            <person name="Xiang J."/>
        </authorList>
    </citation>
    <scope>NUCLEOTIDE SEQUENCE [LARGE SCALE GENOMIC DNA]</scope>
    <source>
        <tissue evidence="17">Muscle</tissue>
    </source>
</reference>
<keyword evidence="3" id="KW-0813">Transport</keyword>
<dbReference type="GO" id="GO:0005774">
    <property type="term" value="C:vacuolar membrane"/>
    <property type="evidence" value="ECO:0007669"/>
    <property type="project" value="UniProtKB-SubCell"/>
</dbReference>
<proteinExistence type="inferred from homology"/>
<reference evidence="17 18" key="2">
    <citation type="submission" date="2019-01" db="EMBL/GenBank/DDBJ databases">
        <title>The decoding of complex shrimp genome reveals the adaptation for benthos swimmer, frequently molting mechanism and breeding impact on genome.</title>
        <authorList>
            <person name="Sun Y."/>
            <person name="Gao Y."/>
            <person name="Yu Y."/>
        </authorList>
    </citation>
    <scope>NUCLEOTIDE SEQUENCE [LARGE SCALE GENOMIC DNA]</scope>
    <source>
        <tissue evidence="17">Muscle</tissue>
    </source>
</reference>
<evidence type="ECO:0000256" key="4">
    <source>
        <dbReference type="ARBA" id="ARBA00022554"/>
    </source>
</evidence>
<dbReference type="PROSITE" id="PS50929">
    <property type="entry name" value="ABC_TM1F"/>
    <property type="match status" value="2"/>
</dbReference>
<dbReference type="PROSITE" id="PS50893">
    <property type="entry name" value="ABC_TRANSPORTER_2"/>
    <property type="match status" value="2"/>
</dbReference>
<dbReference type="SUPFAM" id="SSF90123">
    <property type="entry name" value="ABC transporter transmembrane region"/>
    <property type="match status" value="2"/>
</dbReference>
<dbReference type="PROSITE" id="PS00211">
    <property type="entry name" value="ABC_TRANSPORTER_1"/>
    <property type="match status" value="1"/>
</dbReference>
<comment type="catalytic activity">
    <reaction evidence="12">
        <text>leukotriene C4(in) + ATP + H2O = leukotriene C4(out) + ADP + phosphate + H(+)</text>
        <dbReference type="Rhea" id="RHEA:38963"/>
        <dbReference type="ChEBI" id="CHEBI:15377"/>
        <dbReference type="ChEBI" id="CHEBI:15378"/>
        <dbReference type="ChEBI" id="CHEBI:30616"/>
        <dbReference type="ChEBI" id="CHEBI:43474"/>
        <dbReference type="ChEBI" id="CHEBI:57973"/>
        <dbReference type="ChEBI" id="CHEBI:456216"/>
    </reaction>
    <physiologicalReaction direction="left-to-right" evidence="12">
        <dbReference type="Rhea" id="RHEA:38964"/>
    </physiologicalReaction>
</comment>
<dbReference type="InterPro" id="IPR003593">
    <property type="entry name" value="AAA+_ATPase"/>
</dbReference>
<dbReference type="GO" id="GO:0000323">
    <property type="term" value="C:lytic vacuole"/>
    <property type="evidence" value="ECO:0007669"/>
    <property type="project" value="UniProtKB-ARBA"/>
</dbReference>
<dbReference type="CDD" id="cd03244">
    <property type="entry name" value="ABCC_MRP_domain2"/>
    <property type="match status" value="1"/>
</dbReference>
<feature type="domain" description="ABC transporter" evidence="15">
    <location>
        <begin position="1237"/>
        <end position="1479"/>
    </location>
</feature>
<organism evidence="17 18">
    <name type="scientific">Penaeus vannamei</name>
    <name type="common">Whiteleg shrimp</name>
    <name type="synonym">Litopenaeus vannamei</name>
    <dbReference type="NCBI Taxonomy" id="6689"/>
    <lineage>
        <taxon>Eukaryota</taxon>
        <taxon>Metazoa</taxon>
        <taxon>Ecdysozoa</taxon>
        <taxon>Arthropoda</taxon>
        <taxon>Crustacea</taxon>
        <taxon>Multicrustacea</taxon>
        <taxon>Malacostraca</taxon>
        <taxon>Eumalacostraca</taxon>
        <taxon>Eucarida</taxon>
        <taxon>Decapoda</taxon>
        <taxon>Dendrobranchiata</taxon>
        <taxon>Penaeoidea</taxon>
        <taxon>Penaeidae</taxon>
        <taxon>Penaeus</taxon>
    </lineage>
</organism>
<dbReference type="FunFam" id="1.20.1560.10:FF:000020">
    <property type="entry name" value="ABC metal ion transporter"/>
    <property type="match status" value="1"/>
</dbReference>
<keyword evidence="4" id="KW-0926">Vacuole</keyword>
<dbReference type="CDD" id="cd18603">
    <property type="entry name" value="ABC_6TM_MRP1_2_3_6_D2_like"/>
    <property type="match status" value="1"/>
</dbReference>
<feature type="transmembrane region" description="Helical" evidence="14">
    <location>
        <begin position="342"/>
        <end position="362"/>
    </location>
</feature>
<dbReference type="EMBL" id="QCYY01001588">
    <property type="protein sequence ID" value="ROT76943.1"/>
    <property type="molecule type" value="Genomic_DNA"/>
</dbReference>
<evidence type="ECO:0000256" key="5">
    <source>
        <dbReference type="ARBA" id="ARBA00022692"/>
    </source>
</evidence>
<dbReference type="OrthoDB" id="7594166at2759"/>
<feature type="transmembrane region" description="Helical" evidence="14">
    <location>
        <begin position="76"/>
        <end position="102"/>
    </location>
</feature>
<dbReference type="FunFam" id="1.20.1560.10:FF:000013">
    <property type="entry name" value="ABC transporter C family member 2"/>
    <property type="match status" value="1"/>
</dbReference>
<dbReference type="FunFam" id="3.40.50.300:FF:000293">
    <property type="entry name" value="ATP binding cassette subfamily C member 1"/>
    <property type="match status" value="1"/>
</dbReference>
<feature type="region of interest" description="Disordered" evidence="13">
    <location>
        <begin position="899"/>
        <end position="925"/>
    </location>
</feature>
<dbReference type="InterPro" id="IPR003439">
    <property type="entry name" value="ABC_transporter-like_ATP-bd"/>
</dbReference>
<dbReference type="InterPro" id="IPR056227">
    <property type="entry name" value="TMD0_ABC"/>
</dbReference>
<evidence type="ECO:0000256" key="13">
    <source>
        <dbReference type="SAM" id="MobiDB-lite"/>
    </source>
</evidence>
<keyword evidence="6" id="KW-0677">Repeat</keyword>
<dbReference type="CDD" id="cd03250">
    <property type="entry name" value="ABCC_MRP_domain1"/>
    <property type="match status" value="1"/>
</dbReference>
<dbReference type="Gene3D" id="3.40.50.300">
    <property type="entry name" value="P-loop containing nucleotide triphosphate hydrolases"/>
    <property type="match status" value="2"/>
</dbReference>
<keyword evidence="18" id="KW-1185">Reference proteome</keyword>
<name>A0A423TKH7_PENVA</name>
<feature type="transmembrane region" description="Helical" evidence="14">
    <location>
        <begin position="944"/>
        <end position="964"/>
    </location>
</feature>
<evidence type="ECO:0000256" key="6">
    <source>
        <dbReference type="ARBA" id="ARBA00022737"/>
    </source>
</evidence>
<dbReference type="PANTHER" id="PTHR24223">
    <property type="entry name" value="ATP-BINDING CASSETTE SUB-FAMILY C"/>
    <property type="match status" value="1"/>
</dbReference>
<dbReference type="InterPro" id="IPR017871">
    <property type="entry name" value="ABC_transporter-like_CS"/>
</dbReference>
<evidence type="ECO:0000256" key="9">
    <source>
        <dbReference type="ARBA" id="ARBA00022989"/>
    </source>
</evidence>
<evidence type="ECO:0000256" key="10">
    <source>
        <dbReference type="ARBA" id="ARBA00023136"/>
    </source>
</evidence>
<feature type="compositionally biased region" description="Basic and acidic residues" evidence="13">
    <location>
        <begin position="901"/>
        <end position="913"/>
    </location>
</feature>
<evidence type="ECO:0000259" key="16">
    <source>
        <dbReference type="PROSITE" id="PS50929"/>
    </source>
</evidence>
<accession>A0A423TKH7</accession>
<keyword evidence="7" id="KW-0547">Nucleotide-binding</keyword>
<dbReference type="FunFam" id="3.40.50.300:FF:000074">
    <property type="entry name" value="Multidrug resistance-associated protein 5 isoform 1"/>
    <property type="match status" value="1"/>
</dbReference>
<dbReference type="InterPro" id="IPR011527">
    <property type="entry name" value="ABC1_TM_dom"/>
</dbReference>
<comment type="caution">
    <text evidence="17">The sequence shown here is derived from an EMBL/GenBank/DDBJ whole genome shotgun (WGS) entry which is preliminary data.</text>
</comment>
<evidence type="ECO:0000256" key="1">
    <source>
        <dbReference type="ARBA" id="ARBA00004128"/>
    </source>
</evidence>
<feature type="domain" description="ABC transporter" evidence="15">
    <location>
        <begin position="620"/>
        <end position="845"/>
    </location>
</feature>
<dbReference type="SUPFAM" id="SSF52540">
    <property type="entry name" value="P-loop containing nucleoside triphosphate hydrolases"/>
    <property type="match status" value="2"/>
</dbReference>
<dbReference type="InterPro" id="IPR050173">
    <property type="entry name" value="ABC_transporter_C-like"/>
</dbReference>
<evidence type="ECO:0000256" key="14">
    <source>
        <dbReference type="SAM" id="Phobius"/>
    </source>
</evidence>
<evidence type="ECO:0000313" key="17">
    <source>
        <dbReference type="EMBL" id="ROT76943.1"/>
    </source>
</evidence>
<dbReference type="GO" id="GO:0016887">
    <property type="term" value="F:ATP hydrolysis activity"/>
    <property type="evidence" value="ECO:0007669"/>
    <property type="project" value="InterPro"/>
</dbReference>
<evidence type="ECO:0000259" key="15">
    <source>
        <dbReference type="PROSITE" id="PS50893"/>
    </source>
</evidence>
<dbReference type="InterPro" id="IPR036640">
    <property type="entry name" value="ABC1_TM_sf"/>
</dbReference>
<dbReference type="PANTHER" id="PTHR24223:SF443">
    <property type="entry name" value="MULTIDRUG-RESISTANCE LIKE PROTEIN 1, ISOFORM I"/>
    <property type="match status" value="1"/>
</dbReference>
<feature type="transmembrane region" description="Helical" evidence="14">
    <location>
        <begin position="114"/>
        <end position="133"/>
    </location>
</feature>
<dbReference type="CDD" id="cd18595">
    <property type="entry name" value="ABC_6TM_MRP1_2_3_6_D1_like"/>
    <property type="match status" value="1"/>
</dbReference>
<comment type="subcellular location">
    <subcellularLocation>
        <location evidence="1">Vacuole membrane</location>
        <topology evidence="1">Multi-pass membrane protein</topology>
    </subcellularLocation>
</comment>
<dbReference type="SMART" id="SM00382">
    <property type="entry name" value="AAA"/>
    <property type="match status" value="2"/>
</dbReference>
<evidence type="ECO:0000256" key="12">
    <source>
        <dbReference type="ARBA" id="ARBA00047523"/>
    </source>
</evidence>
<dbReference type="Pfam" id="PF00664">
    <property type="entry name" value="ABC_membrane"/>
    <property type="match status" value="2"/>
</dbReference>
<keyword evidence="8" id="KW-0067">ATP-binding</keyword>
<feature type="domain" description="ABC transmembrane type-1" evidence="16">
    <location>
        <begin position="953"/>
        <end position="1203"/>
    </location>
</feature>
<feature type="transmembrane region" description="Helical" evidence="14">
    <location>
        <begin position="145"/>
        <end position="164"/>
    </location>
</feature>
<keyword evidence="10 14" id="KW-0472">Membrane</keyword>